<dbReference type="RefSeq" id="XP_062658083.1">
    <property type="nucleotide sequence ID" value="XM_062799066.1"/>
</dbReference>
<proteinExistence type="predicted"/>
<comment type="caution">
    <text evidence="2">The sequence shown here is derived from an EMBL/GenBank/DDBJ whole genome shotgun (WGS) entry which is preliminary data.</text>
</comment>
<dbReference type="EMBL" id="JAUEPN010000005">
    <property type="protein sequence ID" value="KAK3294569.1"/>
    <property type="molecule type" value="Genomic_DNA"/>
</dbReference>
<evidence type="ECO:0000256" key="1">
    <source>
        <dbReference type="SAM" id="MobiDB-lite"/>
    </source>
</evidence>
<protein>
    <submittedName>
        <fullName evidence="2">Uncharacterized protein</fullName>
    </submittedName>
</protein>
<dbReference type="GeneID" id="87836014"/>
<sequence>MRYFDRNVNQTQGNGQQFSSEIPPLEPQPFSDGETKAKDRVWPGFQNKLATETWNGDRLAEFARGKPRVSERKNRLLDSPMQPLQYCVFNQRVKTISFHCRSPVSEIWLSGPSKYENSRSPDGAVGGAGEEGWQESPTPVWTRFNPLGPAPCFWLPVPSCGTPWHSRLTAWRKLATLKIFGRLDSADDPRHFRHLVPLPCHPVHPQIPLNTGCRRF</sequence>
<dbReference type="Proteomes" id="UP001278766">
    <property type="component" value="Unassembled WGS sequence"/>
</dbReference>
<evidence type="ECO:0000313" key="3">
    <source>
        <dbReference type="Proteomes" id="UP001278766"/>
    </source>
</evidence>
<gene>
    <name evidence="2" type="ORF">B0H64DRAFT_190458</name>
</gene>
<reference evidence="2" key="1">
    <citation type="journal article" date="2023" name="Mol. Phylogenet. Evol.">
        <title>Genome-scale phylogeny and comparative genomics of the fungal order Sordariales.</title>
        <authorList>
            <person name="Hensen N."/>
            <person name="Bonometti L."/>
            <person name="Westerberg I."/>
            <person name="Brannstrom I.O."/>
            <person name="Guillou S."/>
            <person name="Cros-Aarteil S."/>
            <person name="Calhoun S."/>
            <person name="Haridas S."/>
            <person name="Kuo A."/>
            <person name="Mondo S."/>
            <person name="Pangilinan J."/>
            <person name="Riley R."/>
            <person name="LaButti K."/>
            <person name="Andreopoulos B."/>
            <person name="Lipzen A."/>
            <person name="Chen C."/>
            <person name="Yan M."/>
            <person name="Daum C."/>
            <person name="Ng V."/>
            <person name="Clum A."/>
            <person name="Steindorff A."/>
            <person name="Ohm R.A."/>
            <person name="Martin F."/>
            <person name="Silar P."/>
            <person name="Natvig D.O."/>
            <person name="Lalanne C."/>
            <person name="Gautier V."/>
            <person name="Ament-Velasquez S.L."/>
            <person name="Kruys A."/>
            <person name="Hutchinson M.I."/>
            <person name="Powell A.J."/>
            <person name="Barry K."/>
            <person name="Miller A.N."/>
            <person name="Grigoriev I.V."/>
            <person name="Debuchy R."/>
            <person name="Gladieux P."/>
            <person name="Hiltunen Thoren M."/>
            <person name="Johannesson H."/>
        </authorList>
    </citation>
    <scope>NUCLEOTIDE SEQUENCE</scope>
    <source>
        <strain evidence="2">CBS 168.71</strain>
    </source>
</reference>
<accession>A0AAE0HE21</accession>
<feature type="compositionally biased region" description="Polar residues" evidence="1">
    <location>
        <begin position="7"/>
        <end position="20"/>
    </location>
</feature>
<organism evidence="2 3">
    <name type="scientific">Chaetomium fimeti</name>
    <dbReference type="NCBI Taxonomy" id="1854472"/>
    <lineage>
        <taxon>Eukaryota</taxon>
        <taxon>Fungi</taxon>
        <taxon>Dikarya</taxon>
        <taxon>Ascomycota</taxon>
        <taxon>Pezizomycotina</taxon>
        <taxon>Sordariomycetes</taxon>
        <taxon>Sordariomycetidae</taxon>
        <taxon>Sordariales</taxon>
        <taxon>Chaetomiaceae</taxon>
        <taxon>Chaetomium</taxon>
    </lineage>
</organism>
<feature type="region of interest" description="Disordered" evidence="1">
    <location>
        <begin position="1"/>
        <end position="38"/>
    </location>
</feature>
<reference evidence="2" key="2">
    <citation type="submission" date="2023-06" db="EMBL/GenBank/DDBJ databases">
        <authorList>
            <consortium name="Lawrence Berkeley National Laboratory"/>
            <person name="Haridas S."/>
            <person name="Hensen N."/>
            <person name="Bonometti L."/>
            <person name="Westerberg I."/>
            <person name="Brannstrom I.O."/>
            <person name="Guillou S."/>
            <person name="Cros-Aarteil S."/>
            <person name="Calhoun S."/>
            <person name="Kuo A."/>
            <person name="Mondo S."/>
            <person name="Pangilinan J."/>
            <person name="Riley R."/>
            <person name="Labutti K."/>
            <person name="Andreopoulos B."/>
            <person name="Lipzen A."/>
            <person name="Chen C."/>
            <person name="Yanf M."/>
            <person name="Daum C."/>
            <person name="Ng V."/>
            <person name="Clum A."/>
            <person name="Steindorff A."/>
            <person name="Ohm R."/>
            <person name="Martin F."/>
            <person name="Silar P."/>
            <person name="Natvig D."/>
            <person name="Lalanne C."/>
            <person name="Gautier V."/>
            <person name="Ament-Velasquez S.L."/>
            <person name="Kruys A."/>
            <person name="Hutchinson M.I."/>
            <person name="Powell A.J."/>
            <person name="Barry K."/>
            <person name="Miller A.N."/>
            <person name="Grigoriev I.V."/>
            <person name="Debuchy R."/>
            <person name="Gladieux P."/>
            <person name="Thoren M.H."/>
            <person name="Johannesson H."/>
        </authorList>
    </citation>
    <scope>NUCLEOTIDE SEQUENCE</scope>
    <source>
        <strain evidence="2">CBS 168.71</strain>
    </source>
</reference>
<evidence type="ECO:0000313" key="2">
    <source>
        <dbReference type="EMBL" id="KAK3294569.1"/>
    </source>
</evidence>
<keyword evidence="3" id="KW-1185">Reference proteome</keyword>
<dbReference type="AlphaFoldDB" id="A0AAE0HE21"/>
<name>A0AAE0HE21_9PEZI</name>